<dbReference type="Gene3D" id="3.10.105.10">
    <property type="entry name" value="Dipeptide-binding Protein, Domain 3"/>
    <property type="match status" value="1"/>
</dbReference>
<feature type="domain" description="ABC-type glycine betaine transport system substrate-binding" evidence="6">
    <location>
        <begin position="206"/>
        <end position="307"/>
    </location>
</feature>
<dbReference type="Gene3D" id="3.40.190.100">
    <property type="entry name" value="Glycine betaine-binding periplasmic protein, domain 2"/>
    <property type="match status" value="1"/>
</dbReference>
<dbReference type="GO" id="GO:0031460">
    <property type="term" value="P:glycine betaine transport"/>
    <property type="evidence" value="ECO:0007669"/>
    <property type="project" value="TreeGrafter"/>
</dbReference>
<dbReference type="Proteomes" id="UP000823937">
    <property type="component" value="Unassembled WGS sequence"/>
</dbReference>
<comment type="subcellular location">
    <subcellularLocation>
        <location evidence="1">Cell membrane</location>
    </subcellularLocation>
</comment>
<gene>
    <name evidence="7" type="ORF">H9895_11125</name>
</gene>
<reference evidence="7" key="2">
    <citation type="submission" date="2021-04" db="EMBL/GenBank/DDBJ databases">
        <authorList>
            <person name="Gilroy R."/>
        </authorList>
    </citation>
    <scope>NUCLEOTIDE SEQUENCE</scope>
    <source>
        <strain evidence="7">CHK169-2315</strain>
    </source>
</reference>
<dbReference type="Pfam" id="PF04069">
    <property type="entry name" value="OpuAC"/>
    <property type="match status" value="2"/>
</dbReference>
<dbReference type="GO" id="GO:0015871">
    <property type="term" value="P:choline transport"/>
    <property type="evidence" value="ECO:0007669"/>
    <property type="project" value="TreeGrafter"/>
</dbReference>
<comment type="caution">
    <text evidence="7">The sequence shown here is derived from an EMBL/GenBank/DDBJ whole genome shotgun (WGS) entry which is preliminary data.</text>
</comment>
<evidence type="ECO:0000256" key="4">
    <source>
        <dbReference type="ARBA" id="ARBA00023136"/>
    </source>
</evidence>
<feature type="chain" id="PRO_5038744867" evidence="5">
    <location>
        <begin position="35"/>
        <end position="308"/>
    </location>
</feature>
<evidence type="ECO:0000256" key="5">
    <source>
        <dbReference type="SAM" id="SignalP"/>
    </source>
</evidence>
<reference evidence="7" key="1">
    <citation type="journal article" date="2021" name="PeerJ">
        <title>Extensive microbial diversity within the chicken gut microbiome revealed by metagenomics and culture.</title>
        <authorList>
            <person name="Gilroy R."/>
            <person name="Ravi A."/>
            <person name="Getino M."/>
            <person name="Pursley I."/>
            <person name="Horton D.L."/>
            <person name="Alikhan N.F."/>
            <person name="Baker D."/>
            <person name="Gharbi K."/>
            <person name="Hall N."/>
            <person name="Watson M."/>
            <person name="Adriaenssens E.M."/>
            <person name="Foster-Nyarko E."/>
            <person name="Jarju S."/>
            <person name="Secka A."/>
            <person name="Antonio M."/>
            <person name="Oren A."/>
            <person name="Chaudhuri R.R."/>
            <person name="La Ragione R."/>
            <person name="Hildebrand F."/>
            <person name="Pallen M.J."/>
        </authorList>
    </citation>
    <scope>NUCLEOTIDE SEQUENCE</scope>
    <source>
        <strain evidence="7">CHK169-2315</strain>
    </source>
</reference>
<accession>A0A9D1PNC4</accession>
<dbReference type="EMBL" id="DXHX01000159">
    <property type="protein sequence ID" value="HIV75615.1"/>
    <property type="molecule type" value="Genomic_DNA"/>
</dbReference>
<dbReference type="SUPFAM" id="SSF53850">
    <property type="entry name" value="Periplasmic binding protein-like II"/>
    <property type="match status" value="2"/>
</dbReference>
<evidence type="ECO:0000256" key="3">
    <source>
        <dbReference type="ARBA" id="ARBA00022475"/>
    </source>
</evidence>
<dbReference type="PANTHER" id="PTHR47737:SF1">
    <property type="entry name" value="GLYCINE BETAINE_PROLINE BETAINE TRANSPORT SYSTEM PERMEASE PROTEIN PROW"/>
    <property type="match status" value="1"/>
</dbReference>
<feature type="signal peptide" evidence="5">
    <location>
        <begin position="1"/>
        <end position="34"/>
    </location>
</feature>
<sequence length="308" mass="34067">MGVLTLKKIFKKSLITLGVTSALLIAGCSSSNNDATNNDGNTNYSEAVDYTITGIEPGAGISVTTEKAIEEYEQLSGWEVELSSTAAMMSELDTAYKNEEPIIVTGWNPHWMFAKYPDLKYLEDPLDIYGGEEGINTLTRIGFEEEYPQAYKFLSQFKWDVEDMEEIMYEAEETGDEVEDVAVRWVEENEDKVSSWIDGVDGEGESIELVSTPWDSERASSGVVKEAMEQVGFEVKVTPVDVAVVFESLANGDADATVAAWLPMTHKDFFEKHEDKLVDLGANLTGAKIGLSVPEYMDIDSIEDLEAK</sequence>
<dbReference type="AlphaFoldDB" id="A0A9D1PNC4"/>
<keyword evidence="2" id="KW-0813">Transport</keyword>
<evidence type="ECO:0000313" key="8">
    <source>
        <dbReference type="Proteomes" id="UP000823937"/>
    </source>
</evidence>
<name>A0A9D1PNC4_9BACI</name>
<dbReference type="PROSITE" id="PS51257">
    <property type="entry name" value="PROKAR_LIPOPROTEIN"/>
    <property type="match status" value="1"/>
</dbReference>
<feature type="domain" description="ABC-type glycine betaine transport system substrate-binding" evidence="6">
    <location>
        <begin position="43"/>
        <end position="188"/>
    </location>
</feature>
<keyword evidence="5" id="KW-0732">Signal</keyword>
<keyword evidence="3" id="KW-1003">Cell membrane</keyword>
<dbReference type="PANTHER" id="PTHR47737">
    <property type="entry name" value="GLYCINE BETAINE/PROLINE BETAINE TRANSPORT SYSTEM PERMEASE PROTEIN PROW"/>
    <property type="match status" value="1"/>
</dbReference>
<evidence type="ECO:0000256" key="2">
    <source>
        <dbReference type="ARBA" id="ARBA00022448"/>
    </source>
</evidence>
<keyword evidence="4" id="KW-0472">Membrane</keyword>
<evidence type="ECO:0000259" key="6">
    <source>
        <dbReference type="Pfam" id="PF04069"/>
    </source>
</evidence>
<dbReference type="InterPro" id="IPR007210">
    <property type="entry name" value="ABC_Gly_betaine_transp_sub-bd"/>
</dbReference>
<protein>
    <submittedName>
        <fullName evidence="7">Glycine/betaine ABC transporter</fullName>
    </submittedName>
</protein>
<proteinExistence type="predicted"/>
<dbReference type="GO" id="GO:0005275">
    <property type="term" value="F:amine transmembrane transporter activity"/>
    <property type="evidence" value="ECO:0007669"/>
    <property type="project" value="TreeGrafter"/>
</dbReference>
<dbReference type="GO" id="GO:0015226">
    <property type="term" value="F:carnitine transmembrane transporter activity"/>
    <property type="evidence" value="ECO:0007669"/>
    <property type="project" value="TreeGrafter"/>
</dbReference>
<evidence type="ECO:0000313" key="7">
    <source>
        <dbReference type="EMBL" id="HIV75615.1"/>
    </source>
</evidence>
<dbReference type="GO" id="GO:0043190">
    <property type="term" value="C:ATP-binding cassette (ABC) transporter complex"/>
    <property type="evidence" value="ECO:0007669"/>
    <property type="project" value="InterPro"/>
</dbReference>
<evidence type="ECO:0000256" key="1">
    <source>
        <dbReference type="ARBA" id="ARBA00004236"/>
    </source>
</evidence>
<organism evidence="7 8">
    <name type="scientific">Candidatus Pseudogracilibacillus intestinigallinarum</name>
    <dbReference type="NCBI Taxonomy" id="2838742"/>
    <lineage>
        <taxon>Bacteria</taxon>
        <taxon>Bacillati</taxon>
        <taxon>Bacillota</taxon>
        <taxon>Bacilli</taxon>
        <taxon>Bacillales</taxon>
        <taxon>Bacillaceae</taxon>
        <taxon>Pseudogracilibacillus</taxon>
    </lineage>
</organism>